<reference evidence="3" key="1">
    <citation type="journal article" date="2020" name="Fungal Divers.">
        <title>Resolving the Mortierellaceae phylogeny through synthesis of multi-gene phylogenetics and phylogenomics.</title>
        <authorList>
            <person name="Vandepol N."/>
            <person name="Liber J."/>
            <person name="Desiro A."/>
            <person name="Na H."/>
            <person name="Kennedy M."/>
            <person name="Barry K."/>
            <person name="Grigoriev I.V."/>
            <person name="Miller A.N."/>
            <person name="O'Donnell K."/>
            <person name="Stajich J.E."/>
            <person name="Bonito G."/>
        </authorList>
    </citation>
    <scope>NUCLEOTIDE SEQUENCE</scope>
    <source>
        <strain evidence="3">NRRL 28262</strain>
    </source>
</reference>
<sequence>MSDLLSDLSFRQPQQLHGDEEENDGNDGDDNNELTRQLIYNNFRPDDDYGDICRVDRYQDDTTAVTAKIKVQGPDLDNVVDWTLFTNLSHDDYIFDYGHHSEDDEHDYNTQLYAMQRHNLSNRSKLLDNTILALLETTINRLLVIILSALSSFYILHLLPKLAHDFYIVEILWGLFKTLHWTWYLVAMWPVRLVLWCLATVFHVLTVLIWPSKVTLAIEFHAVIIYFLRQWRIKMMMKEARALE</sequence>
<keyword evidence="4" id="KW-1185">Reference proteome</keyword>
<dbReference type="Proteomes" id="UP001194580">
    <property type="component" value="Unassembled WGS sequence"/>
</dbReference>
<feature type="region of interest" description="Disordered" evidence="1">
    <location>
        <begin position="1"/>
        <end position="33"/>
    </location>
</feature>
<evidence type="ECO:0000256" key="1">
    <source>
        <dbReference type="SAM" id="MobiDB-lite"/>
    </source>
</evidence>
<name>A0AAD4DD46_9FUNG</name>
<evidence type="ECO:0000313" key="4">
    <source>
        <dbReference type="Proteomes" id="UP001194580"/>
    </source>
</evidence>
<proteinExistence type="predicted"/>
<comment type="caution">
    <text evidence="3">The sequence shown here is derived from an EMBL/GenBank/DDBJ whole genome shotgun (WGS) entry which is preliminary data.</text>
</comment>
<keyword evidence="2" id="KW-0472">Membrane</keyword>
<keyword evidence="2" id="KW-0812">Transmembrane</keyword>
<feature type="transmembrane region" description="Helical" evidence="2">
    <location>
        <begin position="208"/>
        <end position="228"/>
    </location>
</feature>
<dbReference type="AlphaFoldDB" id="A0AAD4DD46"/>
<feature type="compositionally biased region" description="Acidic residues" evidence="1">
    <location>
        <begin position="19"/>
        <end position="32"/>
    </location>
</feature>
<feature type="transmembrane region" description="Helical" evidence="2">
    <location>
        <begin position="181"/>
        <end position="202"/>
    </location>
</feature>
<keyword evidence="2" id="KW-1133">Transmembrane helix</keyword>
<dbReference type="EMBL" id="JAAAIL010000545">
    <property type="protein sequence ID" value="KAG0274925.1"/>
    <property type="molecule type" value="Genomic_DNA"/>
</dbReference>
<protein>
    <submittedName>
        <fullName evidence="3">Uncharacterized protein</fullName>
    </submittedName>
</protein>
<feature type="transmembrane region" description="Helical" evidence="2">
    <location>
        <begin position="142"/>
        <end position="160"/>
    </location>
</feature>
<organism evidence="3 4">
    <name type="scientific">Linnemannia exigua</name>
    <dbReference type="NCBI Taxonomy" id="604196"/>
    <lineage>
        <taxon>Eukaryota</taxon>
        <taxon>Fungi</taxon>
        <taxon>Fungi incertae sedis</taxon>
        <taxon>Mucoromycota</taxon>
        <taxon>Mortierellomycotina</taxon>
        <taxon>Mortierellomycetes</taxon>
        <taxon>Mortierellales</taxon>
        <taxon>Mortierellaceae</taxon>
        <taxon>Linnemannia</taxon>
    </lineage>
</organism>
<evidence type="ECO:0000313" key="3">
    <source>
        <dbReference type="EMBL" id="KAG0274925.1"/>
    </source>
</evidence>
<gene>
    <name evidence="3" type="ORF">BGZ95_009337</name>
</gene>
<evidence type="ECO:0000256" key="2">
    <source>
        <dbReference type="SAM" id="Phobius"/>
    </source>
</evidence>
<accession>A0AAD4DD46</accession>